<dbReference type="EMBL" id="SIPS01000002">
    <property type="protein sequence ID" value="TAW24840.1"/>
    <property type="molecule type" value="Genomic_DNA"/>
</dbReference>
<keyword evidence="1" id="KW-0614">Plasmid</keyword>
<protein>
    <submittedName>
        <fullName evidence="1">Uncharacterized protein</fullName>
    </submittedName>
</protein>
<dbReference type="Proteomes" id="UP000292036">
    <property type="component" value="Unassembled WGS sequence"/>
</dbReference>
<evidence type="ECO:0000313" key="1">
    <source>
        <dbReference type="EMBL" id="TAW24840.1"/>
    </source>
</evidence>
<name>A0ABD7PJL3_RHILE</name>
<dbReference type="AlphaFoldDB" id="A0ABD7PJL3"/>
<accession>A0ABD7PJL3</accession>
<geneLocation type="plasmid" evidence="1">
    <name>pSM151B_Rh01</name>
</geneLocation>
<comment type="caution">
    <text evidence="1">The sequence shown here is derived from an EMBL/GenBank/DDBJ whole genome shotgun (WGS) entry which is preliminary data.</text>
</comment>
<organism evidence="1 2">
    <name type="scientific">Rhizobium leguminosarum</name>
    <dbReference type="NCBI Taxonomy" id="384"/>
    <lineage>
        <taxon>Bacteria</taxon>
        <taxon>Pseudomonadati</taxon>
        <taxon>Pseudomonadota</taxon>
        <taxon>Alphaproteobacteria</taxon>
        <taxon>Hyphomicrobiales</taxon>
        <taxon>Rhizobiaceae</taxon>
        <taxon>Rhizobium/Agrobacterium group</taxon>
        <taxon>Rhizobium</taxon>
    </lineage>
</organism>
<sequence>MRPSLRFVGDTDIKHVAVSGTGKSAAGDRTMPAGVVQTDSLDVDIGVLETIRRLCRQRENHCSALRTECIVSRGIMPKYPLSTARCARQPAFKQVLTYTFCARPVQTASRKVDRPTISGPDNCSIAKEQ</sequence>
<evidence type="ECO:0000313" key="2">
    <source>
        <dbReference type="Proteomes" id="UP000292036"/>
    </source>
</evidence>
<proteinExistence type="predicted"/>
<gene>
    <name evidence="1" type="ORF">ELI19_25320</name>
</gene>
<reference evidence="1 2" key="1">
    <citation type="submission" date="2019-02" db="EMBL/GenBank/DDBJ databases">
        <title>The genomic architecture of introgression among sibling species of bacteria.</title>
        <authorList>
            <person name="Cavassim M.I.A."/>
            <person name="Moeskjaer S."/>
            <person name="Moslemi C."/>
            <person name="Fields B."/>
            <person name="Bachmann A."/>
            <person name="Vilhjalmsson B."/>
            <person name="Schierup M.H."/>
            <person name="Young J.P.W."/>
            <person name="Andersen S.U."/>
        </authorList>
    </citation>
    <scope>NUCLEOTIDE SEQUENCE [LARGE SCALE GENOMIC DNA]</scope>
    <source>
        <strain evidence="1 2">SM151B</strain>
        <plasmid evidence="1">pSM151B_Rh01</plasmid>
    </source>
</reference>